<name>A0A154PRT2_DUFNO</name>
<keyword evidence="3" id="KW-1185">Reference proteome</keyword>
<feature type="region of interest" description="Disordered" evidence="1">
    <location>
        <begin position="1"/>
        <end position="40"/>
    </location>
</feature>
<dbReference type="AlphaFoldDB" id="A0A154PRT2"/>
<protein>
    <submittedName>
        <fullName evidence="2">Uncharacterized protein</fullName>
    </submittedName>
</protein>
<evidence type="ECO:0000256" key="1">
    <source>
        <dbReference type="SAM" id="MobiDB-lite"/>
    </source>
</evidence>
<sequence length="64" mass="7266">MPTDRFSKSPHDRPRDDKSTKSFLRYPTDSSARRREGSGSIRASTILLRAKTTVNRLFSVVQAI</sequence>
<feature type="compositionally biased region" description="Basic and acidic residues" evidence="1">
    <location>
        <begin position="1"/>
        <end position="20"/>
    </location>
</feature>
<organism evidence="2 3">
    <name type="scientific">Dufourea novaeangliae</name>
    <name type="common">Sweat bee</name>
    <dbReference type="NCBI Taxonomy" id="178035"/>
    <lineage>
        <taxon>Eukaryota</taxon>
        <taxon>Metazoa</taxon>
        <taxon>Ecdysozoa</taxon>
        <taxon>Arthropoda</taxon>
        <taxon>Hexapoda</taxon>
        <taxon>Insecta</taxon>
        <taxon>Pterygota</taxon>
        <taxon>Neoptera</taxon>
        <taxon>Endopterygota</taxon>
        <taxon>Hymenoptera</taxon>
        <taxon>Apocrita</taxon>
        <taxon>Aculeata</taxon>
        <taxon>Apoidea</taxon>
        <taxon>Anthophila</taxon>
        <taxon>Halictidae</taxon>
        <taxon>Rophitinae</taxon>
        <taxon>Dufourea</taxon>
    </lineage>
</organism>
<proteinExistence type="predicted"/>
<reference evidence="2 3" key="1">
    <citation type="submission" date="2015-07" db="EMBL/GenBank/DDBJ databases">
        <title>The genome of Dufourea novaeangliae.</title>
        <authorList>
            <person name="Pan H."/>
            <person name="Kapheim K."/>
        </authorList>
    </citation>
    <scope>NUCLEOTIDE SEQUENCE [LARGE SCALE GENOMIC DNA]</scope>
    <source>
        <strain evidence="2">0120121106</strain>
        <tissue evidence="2">Whole body</tissue>
    </source>
</reference>
<gene>
    <name evidence="2" type="ORF">WN55_06487</name>
</gene>
<dbReference type="Proteomes" id="UP000076502">
    <property type="component" value="Unassembled WGS sequence"/>
</dbReference>
<evidence type="ECO:0000313" key="3">
    <source>
        <dbReference type="Proteomes" id="UP000076502"/>
    </source>
</evidence>
<accession>A0A154PRT2</accession>
<dbReference type="EMBL" id="KQ435034">
    <property type="protein sequence ID" value="KZC14054.1"/>
    <property type="molecule type" value="Genomic_DNA"/>
</dbReference>
<evidence type="ECO:0000313" key="2">
    <source>
        <dbReference type="EMBL" id="KZC14054.1"/>
    </source>
</evidence>